<sequence>MMVEEECKAGRQVLVGVGVGGVVFISCRAVSGDAVVCWWWSPYGPLVEDARLLFLPGRVQTATVGERGAAGGPPLIRRFAAWASAAVMQNSRRTSVKSGLGANQRAPLEAPGLGLLACQPSSSAFNTTNRAAGLAAAAAFERQIETTCVICLRPLQESLPRPRS</sequence>
<protein>
    <submittedName>
        <fullName evidence="1">Uncharacterized protein</fullName>
    </submittedName>
</protein>
<organism evidence="1 2">
    <name type="scientific">Zopfia rhizophila CBS 207.26</name>
    <dbReference type="NCBI Taxonomy" id="1314779"/>
    <lineage>
        <taxon>Eukaryota</taxon>
        <taxon>Fungi</taxon>
        <taxon>Dikarya</taxon>
        <taxon>Ascomycota</taxon>
        <taxon>Pezizomycotina</taxon>
        <taxon>Dothideomycetes</taxon>
        <taxon>Dothideomycetes incertae sedis</taxon>
        <taxon>Zopfiaceae</taxon>
        <taxon>Zopfia</taxon>
    </lineage>
</organism>
<dbReference type="AlphaFoldDB" id="A0A6A6DGC6"/>
<name>A0A6A6DGC6_9PEZI</name>
<keyword evidence="2" id="KW-1185">Reference proteome</keyword>
<dbReference type="EMBL" id="ML994674">
    <property type="protein sequence ID" value="KAF2178554.1"/>
    <property type="molecule type" value="Genomic_DNA"/>
</dbReference>
<evidence type="ECO:0000313" key="1">
    <source>
        <dbReference type="EMBL" id="KAF2178554.1"/>
    </source>
</evidence>
<accession>A0A6A6DGC6</accession>
<gene>
    <name evidence="1" type="ORF">K469DRAFT_329739</name>
</gene>
<proteinExistence type="predicted"/>
<evidence type="ECO:0000313" key="2">
    <source>
        <dbReference type="Proteomes" id="UP000800200"/>
    </source>
</evidence>
<dbReference type="Proteomes" id="UP000800200">
    <property type="component" value="Unassembled WGS sequence"/>
</dbReference>
<reference evidence="1" key="1">
    <citation type="journal article" date="2020" name="Stud. Mycol.">
        <title>101 Dothideomycetes genomes: a test case for predicting lifestyles and emergence of pathogens.</title>
        <authorList>
            <person name="Haridas S."/>
            <person name="Albert R."/>
            <person name="Binder M."/>
            <person name="Bloem J."/>
            <person name="Labutti K."/>
            <person name="Salamov A."/>
            <person name="Andreopoulos B."/>
            <person name="Baker S."/>
            <person name="Barry K."/>
            <person name="Bills G."/>
            <person name="Bluhm B."/>
            <person name="Cannon C."/>
            <person name="Castanera R."/>
            <person name="Culley D."/>
            <person name="Daum C."/>
            <person name="Ezra D."/>
            <person name="Gonzalez J."/>
            <person name="Henrissat B."/>
            <person name="Kuo A."/>
            <person name="Liang C."/>
            <person name="Lipzen A."/>
            <person name="Lutzoni F."/>
            <person name="Magnuson J."/>
            <person name="Mondo S."/>
            <person name="Nolan M."/>
            <person name="Ohm R."/>
            <person name="Pangilinan J."/>
            <person name="Park H.-J."/>
            <person name="Ramirez L."/>
            <person name="Alfaro M."/>
            <person name="Sun H."/>
            <person name="Tritt A."/>
            <person name="Yoshinaga Y."/>
            <person name="Zwiers L.-H."/>
            <person name="Turgeon B."/>
            <person name="Goodwin S."/>
            <person name="Spatafora J."/>
            <person name="Crous P."/>
            <person name="Grigoriev I."/>
        </authorList>
    </citation>
    <scope>NUCLEOTIDE SEQUENCE</scope>
    <source>
        <strain evidence="1">CBS 207.26</strain>
    </source>
</reference>